<feature type="compositionally biased region" description="Polar residues" evidence="5">
    <location>
        <begin position="41"/>
        <end position="60"/>
    </location>
</feature>
<evidence type="ECO:0000256" key="4">
    <source>
        <dbReference type="PROSITE-ProRule" id="PRU00091"/>
    </source>
</evidence>
<sequence>MKEDNDLFAAPSASPATTKTKVLPTVTKEDSMDDVDLLASPTPTTQTSVAVNPPASSNASLPFETNEDDDDLFGIVKAAPVKKAPTPTTKPTPPAKPTAPAKPTTTTTAPQKQTPSPSPSSTPSSTPPTTPSSSSSSFAQTKATPATAPLARAPVVTRAAVASMPQTQPTTQQTTVKSVLGEALRHPPKWLQDDAADKCSACESPFNFYTWRHHCRACGGLFCGSCSSKNAILWQFVPLSSPAPLDGNGSSYVNPLRVCNPCFQVSEHNNTKYEKKIDNYMKRNVVMKGGRMVQQ</sequence>
<dbReference type="InterPro" id="IPR052113">
    <property type="entry name" value="FYVE-type_Zinc_Finger"/>
</dbReference>
<gene>
    <name evidence="7" type="ORF">NAES01612_LOCUS15950</name>
</gene>
<organism evidence="7">
    <name type="scientific">Paramoeba aestuarina</name>
    <dbReference type="NCBI Taxonomy" id="180227"/>
    <lineage>
        <taxon>Eukaryota</taxon>
        <taxon>Amoebozoa</taxon>
        <taxon>Discosea</taxon>
        <taxon>Flabellinia</taxon>
        <taxon>Dactylopodida</taxon>
        <taxon>Paramoebidae</taxon>
        <taxon>Paramoeba</taxon>
    </lineage>
</organism>
<feature type="domain" description="FYVE-type" evidence="6">
    <location>
        <begin position="193"/>
        <end position="267"/>
    </location>
</feature>
<feature type="compositionally biased region" description="Low complexity" evidence="5">
    <location>
        <begin position="77"/>
        <end position="87"/>
    </location>
</feature>
<feature type="compositionally biased region" description="Low complexity" evidence="5">
    <location>
        <begin position="98"/>
        <end position="115"/>
    </location>
</feature>
<dbReference type="Pfam" id="PF01363">
    <property type="entry name" value="FYVE"/>
    <property type="match status" value="1"/>
</dbReference>
<dbReference type="PANTHER" id="PTHR39490">
    <property type="entry name" value="ARRESTIN DOMAIN-CONTAINING PROTEIN D"/>
    <property type="match status" value="1"/>
</dbReference>
<evidence type="ECO:0000313" key="7">
    <source>
        <dbReference type="EMBL" id="CAE2315874.1"/>
    </source>
</evidence>
<dbReference type="SMART" id="SM00064">
    <property type="entry name" value="FYVE"/>
    <property type="match status" value="1"/>
</dbReference>
<dbReference type="InterPro" id="IPR011011">
    <property type="entry name" value="Znf_FYVE_PHD"/>
</dbReference>
<dbReference type="SUPFAM" id="SSF57903">
    <property type="entry name" value="FYVE/PHD zinc finger"/>
    <property type="match status" value="1"/>
</dbReference>
<accession>A0A7S4NXQ6</accession>
<feature type="compositionally biased region" description="Low complexity" evidence="5">
    <location>
        <begin position="131"/>
        <end position="151"/>
    </location>
</feature>
<reference evidence="7" key="1">
    <citation type="submission" date="2021-01" db="EMBL/GenBank/DDBJ databases">
        <authorList>
            <person name="Corre E."/>
            <person name="Pelletier E."/>
            <person name="Niang G."/>
            <person name="Scheremetjew M."/>
            <person name="Finn R."/>
            <person name="Kale V."/>
            <person name="Holt S."/>
            <person name="Cochrane G."/>
            <person name="Meng A."/>
            <person name="Brown T."/>
            <person name="Cohen L."/>
        </authorList>
    </citation>
    <scope>NUCLEOTIDE SEQUENCE</scope>
    <source>
        <strain evidence="7">SoJaBio B1-5/56/2</strain>
    </source>
</reference>
<dbReference type="EMBL" id="HBKR01024288">
    <property type="protein sequence ID" value="CAE2315874.1"/>
    <property type="molecule type" value="Transcribed_RNA"/>
</dbReference>
<keyword evidence="3" id="KW-0862">Zinc</keyword>
<keyword evidence="1" id="KW-0479">Metal-binding</keyword>
<dbReference type="InterPro" id="IPR000306">
    <property type="entry name" value="Znf_FYVE"/>
</dbReference>
<feature type="compositionally biased region" description="Pro residues" evidence="5">
    <location>
        <begin position="88"/>
        <end position="97"/>
    </location>
</feature>
<dbReference type="PROSITE" id="PS50178">
    <property type="entry name" value="ZF_FYVE"/>
    <property type="match status" value="1"/>
</dbReference>
<proteinExistence type="predicted"/>
<protein>
    <recommendedName>
        <fullName evidence="6">FYVE-type domain-containing protein</fullName>
    </recommendedName>
</protein>
<name>A0A7S4NXQ6_9EUKA</name>
<feature type="compositionally biased region" description="Low complexity" evidence="5">
    <location>
        <begin position="9"/>
        <end position="26"/>
    </location>
</feature>
<keyword evidence="2 4" id="KW-0863">Zinc-finger</keyword>
<dbReference type="AlphaFoldDB" id="A0A7S4NXQ6"/>
<dbReference type="InterPro" id="IPR013083">
    <property type="entry name" value="Znf_RING/FYVE/PHD"/>
</dbReference>
<evidence type="ECO:0000256" key="3">
    <source>
        <dbReference type="ARBA" id="ARBA00022833"/>
    </source>
</evidence>
<evidence type="ECO:0000259" key="6">
    <source>
        <dbReference type="PROSITE" id="PS50178"/>
    </source>
</evidence>
<dbReference type="GO" id="GO:0008270">
    <property type="term" value="F:zinc ion binding"/>
    <property type="evidence" value="ECO:0007669"/>
    <property type="project" value="UniProtKB-KW"/>
</dbReference>
<dbReference type="InterPro" id="IPR017455">
    <property type="entry name" value="Znf_FYVE-rel"/>
</dbReference>
<evidence type="ECO:0000256" key="2">
    <source>
        <dbReference type="ARBA" id="ARBA00022771"/>
    </source>
</evidence>
<evidence type="ECO:0000256" key="5">
    <source>
        <dbReference type="SAM" id="MobiDB-lite"/>
    </source>
</evidence>
<evidence type="ECO:0000256" key="1">
    <source>
        <dbReference type="ARBA" id="ARBA00022723"/>
    </source>
</evidence>
<feature type="region of interest" description="Disordered" evidence="5">
    <location>
        <begin position="1"/>
        <end position="151"/>
    </location>
</feature>
<dbReference type="PANTHER" id="PTHR39490:SF8">
    <property type="entry name" value="ZINC FINGER FYVE DOMAIN-CONTAINING PROTEIN 21"/>
    <property type="match status" value="1"/>
</dbReference>
<feature type="compositionally biased region" description="Pro residues" evidence="5">
    <location>
        <begin position="116"/>
        <end position="130"/>
    </location>
</feature>
<dbReference type="Gene3D" id="3.30.40.10">
    <property type="entry name" value="Zinc/RING finger domain, C3HC4 (zinc finger)"/>
    <property type="match status" value="1"/>
</dbReference>